<proteinExistence type="predicted"/>
<evidence type="ECO:0000313" key="1">
    <source>
        <dbReference type="EMBL" id="MBX23466.1"/>
    </source>
</evidence>
<sequence>MVAWVELQKKGEELSLLKTSSSKHTQRHHNICRNFSQNSIHSHRKHMTVLHNAEDQTHKPLA</sequence>
<dbReference type="AlphaFoldDB" id="A0A2P2LZS3"/>
<dbReference type="EMBL" id="GGEC01042982">
    <property type="protein sequence ID" value="MBX23466.1"/>
    <property type="molecule type" value="Transcribed_RNA"/>
</dbReference>
<name>A0A2P2LZS3_RHIMU</name>
<protein>
    <submittedName>
        <fullName evidence="1">Inositol hexakisphosphate and diphosphoinositol-pentakisphosphate kinase 1-like isoform X4</fullName>
    </submittedName>
</protein>
<keyword evidence="1" id="KW-0418">Kinase</keyword>
<dbReference type="GO" id="GO:0016301">
    <property type="term" value="F:kinase activity"/>
    <property type="evidence" value="ECO:0007669"/>
    <property type="project" value="UniProtKB-KW"/>
</dbReference>
<reference evidence="1" key="1">
    <citation type="submission" date="2018-02" db="EMBL/GenBank/DDBJ databases">
        <title>Rhizophora mucronata_Transcriptome.</title>
        <authorList>
            <person name="Meera S.P."/>
            <person name="Sreeshan A."/>
            <person name="Augustine A."/>
        </authorList>
    </citation>
    <scope>NUCLEOTIDE SEQUENCE</scope>
    <source>
        <tissue evidence="1">Leaf</tissue>
    </source>
</reference>
<keyword evidence="1" id="KW-0808">Transferase</keyword>
<accession>A0A2P2LZS3</accession>
<organism evidence="1">
    <name type="scientific">Rhizophora mucronata</name>
    <name type="common">Asiatic mangrove</name>
    <dbReference type="NCBI Taxonomy" id="61149"/>
    <lineage>
        <taxon>Eukaryota</taxon>
        <taxon>Viridiplantae</taxon>
        <taxon>Streptophyta</taxon>
        <taxon>Embryophyta</taxon>
        <taxon>Tracheophyta</taxon>
        <taxon>Spermatophyta</taxon>
        <taxon>Magnoliopsida</taxon>
        <taxon>eudicotyledons</taxon>
        <taxon>Gunneridae</taxon>
        <taxon>Pentapetalae</taxon>
        <taxon>rosids</taxon>
        <taxon>fabids</taxon>
        <taxon>Malpighiales</taxon>
        <taxon>Rhizophoraceae</taxon>
        <taxon>Rhizophora</taxon>
    </lineage>
</organism>